<accession>A0A7Y1MFQ6</accession>
<dbReference type="Gene3D" id="3.90.70.10">
    <property type="entry name" value="Cysteine proteinases"/>
    <property type="match status" value="1"/>
</dbReference>
<protein>
    <recommendedName>
        <fullName evidence="1">Peptidase C39 domain-containing protein</fullName>
    </recommendedName>
</protein>
<evidence type="ECO:0000259" key="1">
    <source>
        <dbReference type="PROSITE" id="PS50990"/>
    </source>
</evidence>
<feature type="domain" description="Peptidase C39" evidence="1">
    <location>
        <begin position="9"/>
        <end position="130"/>
    </location>
</feature>
<dbReference type="Pfam" id="PF03412">
    <property type="entry name" value="Peptidase_C39"/>
    <property type="match status" value="1"/>
</dbReference>
<dbReference type="Proteomes" id="UP000586252">
    <property type="component" value="Unassembled WGS sequence"/>
</dbReference>
<proteinExistence type="predicted"/>
<sequence>MPKTPMIRQTTSNGCAWACIQMILCSHSFEPTLHLPIIPKKITDGIKKVSIRDLSSTFRLYGLRVRSWWLHEHELKNLTLPSIILFGKNHYAILVETNEQFSLIKDPRRGYLRISKTALDRLFGNIAIEILSNKTRQ</sequence>
<dbReference type="PROSITE" id="PS50990">
    <property type="entry name" value="PEPTIDASE_C39"/>
    <property type="match status" value="1"/>
</dbReference>
<evidence type="ECO:0000313" key="2">
    <source>
        <dbReference type="EMBL" id="NNA80952.1"/>
    </source>
</evidence>
<comment type="caution">
    <text evidence="2">The sequence shown here is derived from an EMBL/GenBank/DDBJ whole genome shotgun (WGS) entry which is preliminary data.</text>
</comment>
<gene>
    <name evidence="2" type="ORF">HBO30_19730</name>
</gene>
<evidence type="ECO:0000313" key="3">
    <source>
        <dbReference type="Proteomes" id="UP000586252"/>
    </source>
</evidence>
<organism evidence="2 3">
    <name type="scientific">Pseudomonas lactis</name>
    <dbReference type="NCBI Taxonomy" id="1615674"/>
    <lineage>
        <taxon>Bacteria</taxon>
        <taxon>Pseudomonadati</taxon>
        <taxon>Pseudomonadota</taxon>
        <taxon>Gammaproteobacteria</taxon>
        <taxon>Pseudomonadales</taxon>
        <taxon>Pseudomonadaceae</taxon>
        <taxon>Pseudomonas</taxon>
    </lineage>
</organism>
<dbReference type="RefSeq" id="WP_082628819.1">
    <property type="nucleotide sequence ID" value="NZ_JAAQYI010000010.1"/>
</dbReference>
<dbReference type="GO" id="GO:0008233">
    <property type="term" value="F:peptidase activity"/>
    <property type="evidence" value="ECO:0007669"/>
    <property type="project" value="InterPro"/>
</dbReference>
<dbReference type="GO" id="GO:0006508">
    <property type="term" value="P:proteolysis"/>
    <property type="evidence" value="ECO:0007669"/>
    <property type="project" value="InterPro"/>
</dbReference>
<dbReference type="AlphaFoldDB" id="A0A7Y1MFQ6"/>
<dbReference type="EMBL" id="JAAQYI010000010">
    <property type="protein sequence ID" value="NNA80952.1"/>
    <property type="molecule type" value="Genomic_DNA"/>
</dbReference>
<dbReference type="GeneID" id="45736557"/>
<reference evidence="2 3" key="1">
    <citation type="journal article" date="2020" name="Front. Microbiol.">
        <title>Genetic Organization of the aprX-lipA2 Operon Affects the Proteolytic Potential of Pseudomonas Species in Milk.</title>
        <authorList>
            <person name="Maier C."/>
            <person name="Huptas C."/>
            <person name="von Neubeck M."/>
            <person name="Scherer S."/>
            <person name="Wenning M."/>
            <person name="Lucking G."/>
        </authorList>
    </citation>
    <scope>NUCLEOTIDE SEQUENCE [LARGE SCALE GENOMIC DNA]</scope>
    <source>
        <strain evidence="2 3">WS 5404</strain>
    </source>
</reference>
<dbReference type="InterPro" id="IPR005074">
    <property type="entry name" value="Peptidase_C39"/>
</dbReference>
<dbReference type="GO" id="GO:0016020">
    <property type="term" value="C:membrane"/>
    <property type="evidence" value="ECO:0007669"/>
    <property type="project" value="InterPro"/>
</dbReference>
<dbReference type="GO" id="GO:0005524">
    <property type="term" value="F:ATP binding"/>
    <property type="evidence" value="ECO:0007669"/>
    <property type="project" value="InterPro"/>
</dbReference>
<name>A0A7Y1MFQ6_9PSED</name>